<evidence type="ECO:0000259" key="2">
    <source>
        <dbReference type="Pfam" id="PF03807"/>
    </source>
</evidence>
<dbReference type="Gene3D" id="3.40.50.720">
    <property type="entry name" value="NAD(P)-binding Rossmann-like Domain"/>
    <property type="match status" value="1"/>
</dbReference>
<dbReference type="InterPro" id="IPR051267">
    <property type="entry name" value="STEAP_metalloreductase"/>
</dbReference>
<accession>A0A1H0JNG6</accession>
<evidence type="ECO:0000256" key="1">
    <source>
        <dbReference type="ARBA" id="ARBA00023002"/>
    </source>
</evidence>
<protein>
    <recommendedName>
        <fullName evidence="2">Pyrroline-5-carboxylate reductase catalytic N-terminal domain-containing protein</fullName>
    </recommendedName>
</protein>
<reference evidence="3 4" key="1">
    <citation type="submission" date="2016-10" db="EMBL/GenBank/DDBJ databases">
        <authorList>
            <person name="Varghese N."/>
            <person name="Submissions S."/>
        </authorList>
    </citation>
    <scope>NUCLEOTIDE SEQUENCE [LARGE SCALE GENOMIC DNA]</scope>
    <source>
        <strain evidence="3 4">CGMCC 1.6497</strain>
    </source>
</reference>
<comment type="caution">
    <text evidence="3">The sequence shown here is derived from an EMBL/GenBank/DDBJ whole genome shotgun (WGS) entry which is preliminary data.</text>
</comment>
<dbReference type="PANTHER" id="PTHR14239">
    <property type="entry name" value="DUDULIN-RELATED"/>
    <property type="match status" value="1"/>
</dbReference>
<dbReference type="RefSeq" id="WP_090227207.1">
    <property type="nucleotide sequence ID" value="NZ_FNJC01000001.1"/>
</dbReference>
<dbReference type="Proteomes" id="UP000198795">
    <property type="component" value="Unassembled WGS sequence"/>
</dbReference>
<dbReference type="InterPro" id="IPR036291">
    <property type="entry name" value="NAD(P)-bd_dom_sf"/>
</dbReference>
<dbReference type="SUPFAM" id="SSF51735">
    <property type="entry name" value="NAD(P)-binding Rossmann-fold domains"/>
    <property type="match status" value="1"/>
</dbReference>
<feature type="domain" description="Pyrroline-5-carboxylate reductase catalytic N-terminal" evidence="2">
    <location>
        <begin position="2"/>
        <end position="92"/>
    </location>
</feature>
<proteinExistence type="predicted"/>
<dbReference type="Pfam" id="PF03807">
    <property type="entry name" value="F420_oxidored"/>
    <property type="match status" value="1"/>
</dbReference>
<dbReference type="PANTHER" id="PTHR14239:SF10">
    <property type="entry name" value="REDUCTASE"/>
    <property type="match status" value="1"/>
</dbReference>
<dbReference type="EMBL" id="FNJC01000001">
    <property type="protein sequence ID" value="SDO45154.1"/>
    <property type="molecule type" value="Genomic_DNA"/>
</dbReference>
<keyword evidence="1" id="KW-0560">Oxidoreductase</keyword>
<gene>
    <name evidence="3" type="ORF">SAMN04488061_1214</name>
</gene>
<name>A0A1H0JNG6_9HYPH</name>
<organism evidence="3 4">
    <name type="scientific">Filomicrobium insigne</name>
    <dbReference type="NCBI Taxonomy" id="418854"/>
    <lineage>
        <taxon>Bacteria</taxon>
        <taxon>Pseudomonadati</taxon>
        <taxon>Pseudomonadota</taxon>
        <taxon>Alphaproteobacteria</taxon>
        <taxon>Hyphomicrobiales</taxon>
        <taxon>Hyphomicrobiaceae</taxon>
        <taxon>Filomicrobium</taxon>
    </lineage>
</organism>
<sequence length="208" mass="21200">MTVAILGTGNMGAGIARLLASKGIKVAIGSRDPAKAAKLAEEIGAGAQGGGVAAAAKLADVVILAVNYPVVAETIREAGGLSGKVLVDISNPITPDYKALTVGHTTSAAEEIQKLAPEAKVVKAFNTIFAQLLPAEAREGRAVQVFVAGDDEAAKKVVSDIVAKGGFEPVESGPLSNARYLEPVGEINIHFGFFLGWGTSAAPAWIKA</sequence>
<dbReference type="InterPro" id="IPR028939">
    <property type="entry name" value="P5C_Rdtase_cat_N"/>
</dbReference>
<evidence type="ECO:0000313" key="4">
    <source>
        <dbReference type="Proteomes" id="UP000198795"/>
    </source>
</evidence>
<evidence type="ECO:0000313" key="3">
    <source>
        <dbReference type="EMBL" id="SDO45154.1"/>
    </source>
</evidence>
<keyword evidence="4" id="KW-1185">Reference proteome</keyword>